<dbReference type="EMBL" id="AP014548">
    <property type="protein sequence ID" value="BAO55571.1"/>
    <property type="molecule type" value="Genomic_DNA"/>
</dbReference>
<accession>W8W022</accession>
<keyword evidence="1" id="KW-0732">Signal</keyword>
<feature type="signal peptide" evidence="1">
    <location>
        <begin position="1"/>
        <end position="18"/>
    </location>
</feature>
<organism evidence="2 3">
    <name type="scientific">Nonlabens marinus S1-08</name>
    <dbReference type="NCBI Taxonomy" id="1454201"/>
    <lineage>
        <taxon>Bacteria</taxon>
        <taxon>Pseudomonadati</taxon>
        <taxon>Bacteroidota</taxon>
        <taxon>Flavobacteriia</taxon>
        <taxon>Flavobacteriales</taxon>
        <taxon>Flavobacteriaceae</taxon>
        <taxon>Nonlabens</taxon>
    </lineage>
</organism>
<dbReference type="AlphaFoldDB" id="W8W022"/>
<dbReference type="RefSeq" id="WP_084217646.1">
    <property type="nucleotide sequence ID" value="NZ_AP014548.1"/>
</dbReference>
<name>W8W022_9FLAO</name>
<evidence type="ECO:0000313" key="3">
    <source>
        <dbReference type="Proteomes" id="UP000031760"/>
    </source>
</evidence>
<proteinExistence type="predicted"/>
<dbReference type="Proteomes" id="UP000031760">
    <property type="component" value="Chromosome"/>
</dbReference>
<feature type="chain" id="PRO_5004914297" evidence="1">
    <location>
        <begin position="19"/>
        <end position="234"/>
    </location>
</feature>
<evidence type="ECO:0000313" key="2">
    <source>
        <dbReference type="EMBL" id="BAO55571.1"/>
    </source>
</evidence>
<dbReference type="HOGENOM" id="CLU_086976_1_0_10"/>
<evidence type="ECO:0000256" key="1">
    <source>
        <dbReference type="SAM" id="SignalP"/>
    </source>
</evidence>
<sequence>MKFLLFITILLFASTASAQMSSSELLEEVLNQLEIKVENVEMRFLSEMVISDSEAILVFPEIAEQGEQYAIYHSHVLIVDRNDGSIKSRFSRKEEWFSDAIGIEAIEILFEPYQISNEYKVFGILIDYYVQSRANPYSSKNLSLFIIKEDTLERVLNDYIIYQYRGETNGTGDGEFEEIIGAIETIKSNQTLDNLQIIKTMRKIEFVDGVEEVTETSESTEVLTFKNGQYVQSN</sequence>
<dbReference type="STRING" id="1454201.NMS_1562"/>
<protein>
    <submittedName>
        <fullName evidence="2">TonB-dependent receptor</fullName>
    </submittedName>
</protein>
<reference evidence="2 3" key="1">
    <citation type="journal article" date="2014" name="Proc. Natl. Acad. Sci. U.S.A.">
        <title>Functional characterization of flavobacteria rhodopsins reveals a unique class of light-driven chloride pump in bacteria.</title>
        <authorList>
            <person name="Yoshizawa S."/>
            <person name="Kumagai Y."/>
            <person name="Kim H."/>
            <person name="Ogura Y."/>
            <person name="Hayashi T."/>
            <person name="Iwasaki W."/>
            <person name="DeLong E.F."/>
            <person name="Kogure K."/>
        </authorList>
    </citation>
    <scope>NUCLEOTIDE SEQUENCE [LARGE SCALE GENOMIC DNA]</scope>
    <source>
        <strain evidence="2 3">S1-08</strain>
    </source>
</reference>
<dbReference type="KEGG" id="nmf:NMS_1562"/>
<gene>
    <name evidence="2" type="ORF">NMS_1562</name>
</gene>
<keyword evidence="2" id="KW-0675">Receptor</keyword>
<keyword evidence="3" id="KW-1185">Reference proteome</keyword>